<dbReference type="GO" id="GO:0000105">
    <property type="term" value="P:L-histidine biosynthetic process"/>
    <property type="evidence" value="ECO:0007669"/>
    <property type="project" value="UniProtKB-UniRule"/>
</dbReference>
<dbReference type="InterPro" id="IPR010140">
    <property type="entry name" value="Histidinol_P_phosphatase_HisJ"/>
</dbReference>
<evidence type="ECO:0000256" key="5">
    <source>
        <dbReference type="ARBA" id="ARBA00022801"/>
    </source>
</evidence>
<evidence type="ECO:0000256" key="4">
    <source>
        <dbReference type="ARBA" id="ARBA00022605"/>
    </source>
</evidence>
<comment type="similarity">
    <text evidence="2 8">Belongs to the PHP hydrolase family. HisK subfamily.</text>
</comment>
<dbReference type="AlphaFoldDB" id="D6XSQ1"/>
<keyword evidence="6 8" id="KW-0368">Histidine biosynthesis</keyword>
<dbReference type="UniPathway" id="UPA00031">
    <property type="reaction ID" value="UER00013"/>
</dbReference>
<protein>
    <recommendedName>
        <fullName evidence="3 8">Histidinol-phosphatase</fullName>
        <shortName evidence="8">HolPase</shortName>
        <ecNumber evidence="3 8">3.1.3.15</ecNumber>
    </recommendedName>
</protein>
<sequence length="277" mass="31084">MPNIDGHIHSPYCPHGSNDPLEDYVKRAISLGFEQITFTEHAPLPNGFTDPVPDKDSAMAHSDLRAYVQDIERLKKKYATQIRILCGLEVDYIEGFEEETASLLASFEPDLDEVILSVHFIQMPDGGYICIDFDEAAFGDAIRRLGGLNALYAHYYRTVRMSIEANLNSSLPIRIGHISLVHKFQTSFARDFDDSKDLRDILNRIKNRGYMLDVNGAGLVKPLCKETYPPPYIIEEARQLGIPLVYGSDAHSALGIGQGYDTIKPFLPPYDEGMQDD</sequence>
<dbReference type="Pfam" id="PF02811">
    <property type="entry name" value="PHP"/>
    <property type="match status" value="1"/>
</dbReference>
<evidence type="ECO:0000256" key="8">
    <source>
        <dbReference type="RuleBase" id="RU366003"/>
    </source>
</evidence>
<reference evidence="10" key="1">
    <citation type="submission" date="2009-10" db="EMBL/GenBank/DDBJ databases">
        <title>Complete sequence of Bacillus selenitireducens MLS10.</title>
        <authorList>
            <consortium name="US DOE Joint Genome Institute"/>
            <person name="Lucas S."/>
            <person name="Copeland A."/>
            <person name="Lapidus A."/>
            <person name="Glavina del Rio T."/>
            <person name="Dalin E."/>
            <person name="Tice H."/>
            <person name="Bruce D."/>
            <person name="Goodwin L."/>
            <person name="Pitluck S."/>
            <person name="Sims D."/>
            <person name="Brettin T."/>
            <person name="Detter J.C."/>
            <person name="Han C."/>
            <person name="Larimer F."/>
            <person name="Land M."/>
            <person name="Hauser L."/>
            <person name="Kyrpides N."/>
            <person name="Ovchinnikova G."/>
            <person name="Stolz J."/>
        </authorList>
    </citation>
    <scope>NUCLEOTIDE SEQUENCE [LARGE SCALE GENOMIC DNA]</scope>
    <source>
        <strain evidence="10">MLS10</strain>
    </source>
</reference>
<dbReference type="Proteomes" id="UP000000271">
    <property type="component" value="Chromosome"/>
</dbReference>
<evidence type="ECO:0000256" key="3">
    <source>
        <dbReference type="ARBA" id="ARBA00013085"/>
    </source>
</evidence>
<dbReference type="CDD" id="cd12110">
    <property type="entry name" value="PHP_HisPPase_Hisj_like"/>
    <property type="match status" value="1"/>
</dbReference>
<evidence type="ECO:0000256" key="7">
    <source>
        <dbReference type="ARBA" id="ARBA00049158"/>
    </source>
</evidence>
<dbReference type="HOGENOM" id="CLU_054611_2_1_9"/>
<keyword evidence="5 8" id="KW-0378">Hydrolase</keyword>
<comment type="catalytic activity">
    <reaction evidence="7 8">
        <text>L-histidinol phosphate + H2O = L-histidinol + phosphate</text>
        <dbReference type="Rhea" id="RHEA:14465"/>
        <dbReference type="ChEBI" id="CHEBI:15377"/>
        <dbReference type="ChEBI" id="CHEBI:43474"/>
        <dbReference type="ChEBI" id="CHEBI:57699"/>
        <dbReference type="ChEBI" id="CHEBI:57980"/>
        <dbReference type="EC" id="3.1.3.15"/>
    </reaction>
</comment>
<keyword evidence="11" id="KW-1185">Reference proteome</keyword>
<dbReference type="OrthoDB" id="9775255at2"/>
<dbReference type="PANTHER" id="PTHR21039">
    <property type="entry name" value="HISTIDINOL PHOSPHATASE-RELATED"/>
    <property type="match status" value="1"/>
</dbReference>
<dbReference type="NCBIfam" id="NF005996">
    <property type="entry name" value="PRK08123.1"/>
    <property type="match status" value="1"/>
</dbReference>
<keyword evidence="4 8" id="KW-0028">Amino-acid biosynthesis</keyword>
<comment type="pathway">
    <text evidence="1 8">Amino-acid biosynthesis; L-histidine biosynthesis; L-histidine from 5-phospho-alpha-D-ribose 1-diphosphate: step 8/9.</text>
</comment>
<dbReference type="RefSeq" id="WP_013172261.1">
    <property type="nucleotide sequence ID" value="NC_014219.1"/>
</dbReference>
<dbReference type="KEGG" id="bse:Bsel_1325"/>
<evidence type="ECO:0000256" key="1">
    <source>
        <dbReference type="ARBA" id="ARBA00004970"/>
    </source>
</evidence>
<dbReference type="InterPro" id="IPR004013">
    <property type="entry name" value="PHP_dom"/>
</dbReference>
<accession>D6XSQ1</accession>
<dbReference type="GO" id="GO:0004401">
    <property type="term" value="F:histidinol-phosphatase activity"/>
    <property type="evidence" value="ECO:0007669"/>
    <property type="project" value="UniProtKB-UniRule"/>
</dbReference>
<dbReference type="Gene3D" id="3.20.20.140">
    <property type="entry name" value="Metal-dependent hydrolases"/>
    <property type="match status" value="1"/>
</dbReference>
<dbReference type="EC" id="3.1.3.15" evidence="3 8"/>
<dbReference type="InterPro" id="IPR016195">
    <property type="entry name" value="Pol/histidinol_Pase-like"/>
</dbReference>
<evidence type="ECO:0000256" key="6">
    <source>
        <dbReference type="ARBA" id="ARBA00023102"/>
    </source>
</evidence>
<dbReference type="PANTHER" id="PTHR21039:SF0">
    <property type="entry name" value="HISTIDINOL-PHOSPHATASE"/>
    <property type="match status" value="1"/>
</dbReference>
<dbReference type="EMBL" id="CP001791">
    <property type="protein sequence ID" value="ADH98837.1"/>
    <property type="molecule type" value="Genomic_DNA"/>
</dbReference>
<evidence type="ECO:0000313" key="10">
    <source>
        <dbReference type="EMBL" id="ADH98837.1"/>
    </source>
</evidence>
<evidence type="ECO:0000313" key="11">
    <source>
        <dbReference type="Proteomes" id="UP000000271"/>
    </source>
</evidence>
<feature type="domain" description="PHP" evidence="9">
    <location>
        <begin position="5"/>
        <end position="215"/>
    </location>
</feature>
<organism evidence="10 11">
    <name type="scientific">Bacillus selenitireducens (strain ATCC 700615 / DSM 15326 / MLS10)</name>
    <dbReference type="NCBI Taxonomy" id="439292"/>
    <lineage>
        <taxon>Bacteria</taxon>
        <taxon>Bacillati</taxon>
        <taxon>Bacillota</taxon>
        <taxon>Bacilli</taxon>
        <taxon>Bacillales</taxon>
        <taxon>Bacillaceae</taxon>
        <taxon>Salisediminibacterium</taxon>
    </lineage>
</organism>
<evidence type="ECO:0000256" key="2">
    <source>
        <dbReference type="ARBA" id="ARBA00009152"/>
    </source>
</evidence>
<dbReference type="NCBIfam" id="TIGR01856">
    <property type="entry name" value="hisJ_fam"/>
    <property type="match status" value="1"/>
</dbReference>
<dbReference type="GO" id="GO:0005737">
    <property type="term" value="C:cytoplasm"/>
    <property type="evidence" value="ECO:0007669"/>
    <property type="project" value="TreeGrafter"/>
</dbReference>
<dbReference type="eggNOG" id="COG1387">
    <property type="taxonomic scope" value="Bacteria"/>
</dbReference>
<name>D6XSQ1_BACIE</name>
<dbReference type="STRING" id="439292.Bsel_1325"/>
<evidence type="ECO:0000259" key="9">
    <source>
        <dbReference type="Pfam" id="PF02811"/>
    </source>
</evidence>
<proteinExistence type="inferred from homology"/>
<gene>
    <name evidence="10" type="ordered locus">Bsel_1325</name>
</gene>
<dbReference type="SUPFAM" id="SSF89550">
    <property type="entry name" value="PHP domain-like"/>
    <property type="match status" value="1"/>
</dbReference>